<organism evidence="2 3">
    <name type="scientific">Sphingobium fuliginis ATCC 27551</name>
    <dbReference type="NCBI Taxonomy" id="1208342"/>
    <lineage>
        <taxon>Bacteria</taxon>
        <taxon>Pseudomonadati</taxon>
        <taxon>Pseudomonadota</taxon>
        <taxon>Alphaproteobacteria</taxon>
        <taxon>Sphingomonadales</taxon>
        <taxon>Sphingomonadaceae</taxon>
        <taxon>Sphingobium</taxon>
    </lineage>
</organism>
<dbReference type="PANTHER" id="PTHR30437">
    <property type="entry name" value="TRANSCRIPTION ELONGATION FACTOR GREA"/>
    <property type="match status" value="1"/>
</dbReference>
<dbReference type="GO" id="GO:0006354">
    <property type="term" value="P:DNA-templated transcription elongation"/>
    <property type="evidence" value="ECO:0007669"/>
    <property type="project" value="TreeGrafter"/>
</dbReference>
<evidence type="ECO:0000259" key="1">
    <source>
        <dbReference type="Pfam" id="PF01272"/>
    </source>
</evidence>
<dbReference type="InterPro" id="IPR023459">
    <property type="entry name" value="Tscrpt_elong_fac_GreA/B_fam"/>
</dbReference>
<keyword evidence="2" id="KW-0808">Transferase</keyword>
<dbReference type="SUPFAM" id="SSF54534">
    <property type="entry name" value="FKBP-like"/>
    <property type="match status" value="1"/>
</dbReference>
<dbReference type="Proteomes" id="UP000311469">
    <property type="component" value="Chromosome cSF1"/>
</dbReference>
<evidence type="ECO:0000313" key="2">
    <source>
        <dbReference type="EMBL" id="QDC38524.1"/>
    </source>
</evidence>
<dbReference type="GO" id="GO:0032784">
    <property type="term" value="P:regulation of DNA-templated transcription elongation"/>
    <property type="evidence" value="ECO:0007669"/>
    <property type="project" value="InterPro"/>
</dbReference>
<feature type="domain" description="Transcription elongation factor GreA/GreB C-terminal" evidence="1">
    <location>
        <begin position="83"/>
        <end position="147"/>
    </location>
</feature>
<keyword evidence="2" id="KW-0418">Kinase</keyword>
<sequence>MSVAFRRESDEEHLEPTFEIPLPPGPNWVTARGLRLTRAKVEALEAVDTEAMAEEDAKKLKRELRYWRTRLATAELRPVPDAEAVAFGSRVTYRLNGKEKRIAIVGDDEAEPTEGRIAFSAPLARAMMDAEEGESVDFGGKPGAIMILAIEAILEE</sequence>
<evidence type="ECO:0000313" key="3">
    <source>
        <dbReference type="Proteomes" id="UP000311469"/>
    </source>
</evidence>
<dbReference type="Gene3D" id="3.10.50.30">
    <property type="entry name" value="Transcription elongation factor, GreA/GreB, C-terminal domain"/>
    <property type="match status" value="1"/>
</dbReference>
<dbReference type="RefSeq" id="WP_140042779.1">
    <property type="nucleotide sequence ID" value="NZ_CP041016.1"/>
</dbReference>
<gene>
    <name evidence="2" type="ORF">FIL70_16070</name>
</gene>
<dbReference type="KEGG" id="sufl:FIL70_16070"/>
<accession>A0A5B8CFX0</accession>
<reference evidence="2 3" key="1">
    <citation type="submission" date="2019-06" db="EMBL/GenBank/DDBJ databases">
        <title>Genome organization and adaptive potential of archetypical organophosphate degarding Sphingobium fuliginis ATCC 27551.</title>
        <authorList>
            <person name="Sarwar A."/>
            <person name="Parthasarathy S."/>
            <person name="Singh C."/>
            <person name="Siddavattam D."/>
        </authorList>
    </citation>
    <scope>NUCLEOTIDE SEQUENCE [LARGE SCALE GENOMIC DNA]</scope>
    <source>
        <strain evidence="2 3">ATCC 27551</strain>
    </source>
</reference>
<name>A0A5B8CFX0_SPHSA</name>
<dbReference type="GO" id="GO:0003677">
    <property type="term" value="F:DNA binding"/>
    <property type="evidence" value="ECO:0007669"/>
    <property type="project" value="InterPro"/>
</dbReference>
<dbReference type="GO" id="GO:0070063">
    <property type="term" value="F:RNA polymerase binding"/>
    <property type="evidence" value="ECO:0007669"/>
    <property type="project" value="InterPro"/>
</dbReference>
<dbReference type="GO" id="GO:0016301">
    <property type="term" value="F:kinase activity"/>
    <property type="evidence" value="ECO:0007669"/>
    <property type="project" value="UniProtKB-KW"/>
</dbReference>
<protein>
    <submittedName>
        <fullName evidence="2">Nucleoside-diphosphate kinase</fullName>
    </submittedName>
</protein>
<dbReference type="InterPro" id="IPR001437">
    <property type="entry name" value="Tscrpt_elong_fac_GreA/B_C"/>
</dbReference>
<dbReference type="AlphaFoldDB" id="A0A5B8CFX0"/>
<dbReference type="EMBL" id="CP041016">
    <property type="protein sequence ID" value="QDC38524.1"/>
    <property type="molecule type" value="Genomic_DNA"/>
</dbReference>
<dbReference type="InterPro" id="IPR036953">
    <property type="entry name" value="GreA/GreB_C_sf"/>
</dbReference>
<dbReference type="Pfam" id="PF01272">
    <property type="entry name" value="GreA_GreB"/>
    <property type="match status" value="1"/>
</dbReference>
<dbReference type="PANTHER" id="PTHR30437:SF6">
    <property type="entry name" value="TRANSCRIPTION ELONGATION FACTOR GREB"/>
    <property type="match status" value="1"/>
</dbReference>
<proteinExistence type="predicted"/>